<dbReference type="Proteomes" id="UP000680815">
    <property type="component" value="Unassembled WGS sequence"/>
</dbReference>
<reference evidence="1 2" key="1">
    <citation type="submission" date="2021-03" db="EMBL/GenBank/DDBJ databases">
        <authorList>
            <person name="So Y."/>
        </authorList>
    </citation>
    <scope>NUCLEOTIDE SEQUENCE [LARGE SCALE GENOMIC DNA]</scope>
    <source>
        <strain evidence="1 2">PWR1</strain>
    </source>
</reference>
<dbReference type="RefSeq" id="WP_209352542.1">
    <property type="nucleotide sequence ID" value="NZ_JAGIYZ010000013.1"/>
</dbReference>
<name>A0ABS4AUW4_9PROT</name>
<dbReference type="EMBL" id="JAGIYZ010000013">
    <property type="protein sequence ID" value="MBP0465159.1"/>
    <property type="molecule type" value="Genomic_DNA"/>
</dbReference>
<accession>A0ABS4AUW4</accession>
<comment type="caution">
    <text evidence="1">The sequence shown here is derived from an EMBL/GenBank/DDBJ whole genome shotgun (WGS) entry which is preliminary data.</text>
</comment>
<evidence type="ECO:0000313" key="1">
    <source>
        <dbReference type="EMBL" id="MBP0465159.1"/>
    </source>
</evidence>
<protein>
    <submittedName>
        <fullName evidence="1">Uncharacterized protein</fullName>
    </submittedName>
</protein>
<keyword evidence="2" id="KW-1185">Reference proteome</keyword>
<organism evidence="1 2">
    <name type="scientific">Roseomonas nitratireducens</name>
    <dbReference type="NCBI Taxonomy" id="2820810"/>
    <lineage>
        <taxon>Bacteria</taxon>
        <taxon>Pseudomonadati</taxon>
        <taxon>Pseudomonadota</taxon>
        <taxon>Alphaproteobacteria</taxon>
        <taxon>Acetobacterales</taxon>
        <taxon>Roseomonadaceae</taxon>
        <taxon>Roseomonas</taxon>
    </lineage>
</organism>
<sequence>MFDRLPQGAKDEDDLCLGVAFCISLAEELRLVATEVDAQGTGLVWLVAKLTADRDNLRITEVTRQICNAFLRPGAQSVWDHARGDGNGRVR</sequence>
<proteinExistence type="predicted"/>
<gene>
    <name evidence="1" type="ORF">J5Y09_14635</name>
</gene>
<evidence type="ECO:0000313" key="2">
    <source>
        <dbReference type="Proteomes" id="UP000680815"/>
    </source>
</evidence>